<dbReference type="Proteomes" id="UP001162060">
    <property type="component" value="Unassembled WGS sequence"/>
</dbReference>
<protein>
    <submittedName>
        <fullName evidence="2">Uncharacterized protein</fullName>
    </submittedName>
</protein>
<reference evidence="2" key="1">
    <citation type="submission" date="2024-01" db="EMBL/GenBank/DDBJ databases">
        <authorList>
            <person name="Webb A."/>
        </authorList>
    </citation>
    <scope>NUCLEOTIDE SEQUENCE</scope>
    <source>
        <strain evidence="2">Pm1</strain>
    </source>
</reference>
<evidence type="ECO:0000256" key="1">
    <source>
        <dbReference type="SAM" id="MobiDB-lite"/>
    </source>
</evidence>
<gene>
    <name evidence="2" type="ORF">PM001_LOCUS20590</name>
</gene>
<dbReference type="EMBL" id="CAKLBY020000221">
    <property type="protein sequence ID" value="CAK7935440.1"/>
    <property type="molecule type" value="Genomic_DNA"/>
</dbReference>
<evidence type="ECO:0000313" key="3">
    <source>
        <dbReference type="Proteomes" id="UP001162060"/>
    </source>
</evidence>
<comment type="caution">
    <text evidence="2">The sequence shown here is derived from an EMBL/GenBank/DDBJ whole genome shotgun (WGS) entry which is preliminary data.</text>
</comment>
<organism evidence="2 3">
    <name type="scientific">Peronospora matthiolae</name>
    <dbReference type="NCBI Taxonomy" id="2874970"/>
    <lineage>
        <taxon>Eukaryota</taxon>
        <taxon>Sar</taxon>
        <taxon>Stramenopiles</taxon>
        <taxon>Oomycota</taxon>
        <taxon>Peronosporomycetes</taxon>
        <taxon>Peronosporales</taxon>
        <taxon>Peronosporaceae</taxon>
        <taxon>Peronospora</taxon>
    </lineage>
</organism>
<accession>A0AAV1ULU6</accession>
<proteinExistence type="predicted"/>
<dbReference type="AlphaFoldDB" id="A0AAV1ULU6"/>
<evidence type="ECO:0000313" key="2">
    <source>
        <dbReference type="EMBL" id="CAK7935440.1"/>
    </source>
</evidence>
<feature type="region of interest" description="Disordered" evidence="1">
    <location>
        <begin position="22"/>
        <end position="41"/>
    </location>
</feature>
<feature type="compositionally biased region" description="Acidic residues" evidence="1">
    <location>
        <begin position="28"/>
        <end position="40"/>
    </location>
</feature>
<sequence length="275" mass="31704">MLKVELVFIYLNDLVRVPAPPTSLERDDVSDDTSDSDDEWGIVHRPDLQPRSFKSSHVRMETTFQGVRVSFVLVITWPANHGPLHLRLQRTRATWTFSTTTLSPQITTLSFAQRPMFGIGFLTSSVFDAYVSDRLERATRRQLEWTRGSRLGSTLPLAHKVQHAHDPVATRKNSESSESKCKTVASKTLTDAAAVSIQHDHIPTRELQDNKRRHHVVQTKRSTDRLKTIRTAVQKIESRYLSYDKSPAYLTKRMENQIRRRASQFSRERPRQPYP</sequence>
<name>A0AAV1ULU6_9STRA</name>